<dbReference type="Pfam" id="PF07655">
    <property type="entry name" value="Secretin_N_2"/>
    <property type="match status" value="1"/>
</dbReference>
<geneLocation type="plasmid" evidence="8">
    <name>pPA15W-NR</name>
</geneLocation>
<dbReference type="PANTHER" id="PTHR30332:SF24">
    <property type="entry name" value="SECRETIN GSPD-RELATED"/>
    <property type="match status" value="1"/>
</dbReference>
<feature type="domain" description="Secretin N-terminal" evidence="6">
    <location>
        <begin position="211"/>
        <end position="297"/>
    </location>
</feature>
<dbReference type="NCBIfam" id="TIGR02520">
    <property type="entry name" value="pilus_B_mal_scr"/>
    <property type="match status" value="1"/>
</dbReference>
<feature type="domain" description="Type II/III secretion system secretin-like" evidence="5">
    <location>
        <begin position="395"/>
        <end position="535"/>
    </location>
</feature>
<evidence type="ECO:0000256" key="3">
    <source>
        <dbReference type="ARBA" id="ARBA00023136"/>
    </source>
</evidence>
<dbReference type="InterPro" id="IPR050810">
    <property type="entry name" value="Bact_Secretion_Sys_Channel"/>
</dbReference>
<dbReference type="PANTHER" id="PTHR30332">
    <property type="entry name" value="PROBABLE GENERAL SECRETION PATHWAY PROTEIN D"/>
    <property type="match status" value="1"/>
</dbReference>
<name>A0A6H1QAS5_PSEAI</name>
<comment type="subcellular location">
    <subcellularLocation>
        <location evidence="1">Membrane</location>
    </subcellularLocation>
</comment>
<dbReference type="InterPro" id="IPR013359">
    <property type="entry name" value="Pilus_4B_PilN"/>
</dbReference>
<accession>A0A6H1QAS5</accession>
<evidence type="ECO:0000259" key="6">
    <source>
        <dbReference type="Pfam" id="PF07655"/>
    </source>
</evidence>
<dbReference type="PROSITE" id="PS51257">
    <property type="entry name" value="PROKAR_LIPOPROTEIN"/>
    <property type="match status" value="1"/>
</dbReference>
<evidence type="ECO:0000256" key="2">
    <source>
        <dbReference type="ARBA" id="ARBA00022729"/>
    </source>
</evidence>
<dbReference type="Pfam" id="PF00263">
    <property type="entry name" value="Secretin"/>
    <property type="match status" value="1"/>
</dbReference>
<dbReference type="GO" id="GO:0019867">
    <property type="term" value="C:outer membrane"/>
    <property type="evidence" value="ECO:0007669"/>
    <property type="project" value="InterPro"/>
</dbReference>
<protein>
    <submittedName>
        <fullName evidence="8">Conjugative transfer protein PilN in PFGI-1-like cluster</fullName>
    </submittedName>
    <submittedName>
        <fullName evidence="7">Pilus formation outer membrane protein</fullName>
    </submittedName>
</protein>
<evidence type="ECO:0000256" key="4">
    <source>
        <dbReference type="SAM" id="MobiDB-lite"/>
    </source>
</evidence>
<reference evidence="7" key="1">
    <citation type="submission" date="2020-01" db="EMBL/GenBank/DDBJ databases">
        <authorList>
            <person name="Zhou D."/>
        </authorList>
    </citation>
    <scope>NUCLEOTIDE SEQUENCE</scope>
    <source>
        <strain evidence="7">201330</strain>
        <strain evidence="8">PA15W</strain>
        <plasmid evidence="7">p201330-IMP</plasmid>
        <plasmid evidence="8">pPA15W-NR</plasmid>
    </source>
</reference>
<dbReference type="RefSeq" id="WP_015026533.1">
    <property type="nucleotide sequence ID" value="NZ_CAADOK010000151.1"/>
</dbReference>
<evidence type="ECO:0000313" key="8">
    <source>
        <dbReference type="EMBL" id="QIZ23384.1"/>
    </source>
</evidence>
<evidence type="ECO:0000313" key="7">
    <source>
        <dbReference type="EMBL" id="QIZ23195.1"/>
    </source>
</evidence>
<geneLocation type="plasmid" evidence="7">
    <name>p201330-IMP</name>
</geneLocation>
<evidence type="ECO:0000256" key="1">
    <source>
        <dbReference type="ARBA" id="ARBA00004370"/>
    </source>
</evidence>
<keyword evidence="3" id="KW-0472">Membrane</keyword>
<feature type="region of interest" description="Disordered" evidence="4">
    <location>
        <begin position="232"/>
        <end position="266"/>
    </location>
</feature>
<sequence>MNLKPLIASFLLVAASGCTISNVNDTMRRAEDASESAEGLAASMRSRQDTPARPTVRYSDTPWVSTRPINLKIDGIPDALNCDITYSPTADVDIFQVGQEITKWCGIPVRVTPDVTLTGSSASSFSLPPLGEQQGSAANPGGAMGLPPLPALPQGGSALGASSGGRNLSISGLKWKGGPAKGLLDMATVRLGLSWKYSAAENLVTIFYVDTKTFRLYAIPSVTDMTSVVSSGTTSAAGVSNSGTSNSGSGGGISGNSGSSQSTGVTINTDITKDIGNSVQSMLTPGVGRMSMSSSTGTMTVTDTPEVLARVGDFLNGENSNITKQVLLNVKVLSVTLTDKDDLGIDWNLVYTAVNGKWGIGWKNVTQADAAAVQGSVSILDTSSQWAGSNLLVKALAQQGRVSTITSPSVTTLNLQPVPVQVARQTSYLASIQTTNTADVGSTTSLTPGTVTSGFNMNLLPYVMPGKELLLRYSINLSALKQIRQVSSGDNTIEIPEVDNRIFSQMVKLRSGETLVLSGFEQSVDNGSKAGVGSASNWLMGGSLKRDNSKDVIVVLITPIVEG</sequence>
<dbReference type="InterPro" id="IPR004846">
    <property type="entry name" value="T2SS/T3SS_dom"/>
</dbReference>
<dbReference type="GeneID" id="97170775"/>
<feature type="region of interest" description="Disordered" evidence="4">
    <location>
        <begin position="31"/>
        <end position="56"/>
    </location>
</feature>
<feature type="compositionally biased region" description="Low complexity" evidence="4">
    <location>
        <begin position="232"/>
        <end position="247"/>
    </location>
</feature>
<dbReference type="EMBL" id="MN961672">
    <property type="protein sequence ID" value="QIZ23384.1"/>
    <property type="molecule type" value="Genomic_DNA"/>
</dbReference>
<feature type="region of interest" description="Disordered" evidence="4">
    <location>
        <begin position="126"/>
        <end position="160"/>
    </location>
</feature>
<keyword evidence="7" id="KW-0614">Plasmid</keyword>
<gene>
    <name evidence="7" type="primary">pilN</name>
</gene>
<dbReference type="InterPro" id="IPR011514">
    <property type="entry name" value="Secretin_N_2"/>
</dbReference>
<dbReference type="AlphaFoldDB" id="A0A6H1QAS5"/>
<dbReference type="GO" id="GO:0009297">
    <property type="term" value="P:pilus assembly"/>
    <property type="evidence" value="ECO:0007669"/>
    <property type="project" value="InterPro"/>
</dbReference>
<evidence type="ECO:0000259" key="5">
    <source>
        <dbReference type="Pfam" id="PF00263"/>
    </source>
</evidence>
<dbReference type="EMBL" id="MN961671">
    <property type="protein sequence ID" value="QIZ23195.1"/>
    <property type="molecule type" value="Genomic_DNA"/>
</dbReference>
<proteinExistence type="predicted"/>
<organism evidence="7">
    <name type="scientific">Pseudomonas aeruginosa</name>
    <dbReference type="NCBI Taxonomy" id="287"/>
    <lineage>
        <taxon>Bacteria</taxon>
        <taxon>Pseudomonadati</taxon>
        <taxon>Pseudomonadota</taxon>
        <taxon>Gammaproteobacteria</taxon>
        <taxon>Pseudomonadales</taxon>
        <taxon>Pseudomonadaceae</taxon>
        <taxon>Pseudomonas</taxon>
    </lineage>
</organism>
<dbReference type="GO" id="GO:0009306">
    <property type="term" value="P:protein secretion"/>
    <property type="evidence" value="ECO:0007669"/>
    <property type="project" value="InterPro"/>
</dbReference>
<keyword evidence="2" id="KW-0732">Signal</keyword>
<feature type="compositionally biased region" description="Low complexity" evidence="4">
    <location>
        <begin position="256"/>
        <end position="266"/>
    </location>
</feature>